<organism evidence="8 9">
    <name type="scientific">Methylocella tundrae</name>
    <dbReference type="NCBI Taxonomy" id="227605"/>
    <lineage>
        <taxon>Bacteria</taxon>
        <taxon>Pseudomonadati</taxon>
        <taxon>Pseudomonadota</taxon>
        <taxon>Alphaproteobacteria</taxon>
        <taxon>Hyphomicrobiales</taxon>
        <taxon>Beijerinckiaceae</taxon>
        <taxon>Methylocella</taxon>
    </lineage>
</organism>
<feature type="transmembrane region" description="Helical" evidence="6">
    <location>
        <begin position="75"/>
        <end position="95"/>
    </location>
</feature>
<keyword evidence="4 6" id="KW-1133">Transmembrane helix</keyword>
<dbReference type="Pfam" id="PF04138">
    <property type="entry name" value="GtrA_DPMS_TM"/>
    <property type="match status" value="1"/>
</dbReference>
<reference evidence="8 9" key="1">
    <citation type="submission" date="2019-03" db="EMBL/GenBank/DDBJ databases">
        <authorList>
            <person name="Kox A.R. M."/>
        </authorList>
    </citation>
    <scope>NUCLEOTIDE SEQUENCE [LARGE SCALE GENOMIC DNA]</scope>
    <source>
        <strain evidence="8">MTUNDRAET4 annotated genome</strain>
    </source>
</reference>
<evidence type="ECO:0000256" key="4">
    <source>
        <dbReference type="ARBA" id="ARBA00022989"/>
    </source>
</evidence>
<comment type="similarity">
    <text evidence="2">Belongs to the GtrA family.</text>
</comment>
<evidence type="ECO:0000256" key="2">
    <source>
        <dbReference type="ARBA" id="ARBA00009399"/>
    </source>
</evidence>
<keyword evidence="3 6" id="KW-0812">Transmembrane</keyword>
<comment type="subcellular location">
    <subcellularLocation>
        <location evidence="1">Membrane</location>
        <topology evidence="1">Multi-pass membrane protein</topology>
    </subcellularLocation>
</comment>
<accession>A0A4U8Z3C2</accession>
<dbReference type="InterPro" id="IPR007267">
    <property type="entry name" value="GtrA_DPMS_TM"/>
</dbReference>
<dbReference type="Proteomes" id="UP000294360">
    <property type="component" value="Chromosome"/>
</dbReference>
<feature type="transmembrane region" description="Helical" evidence="6">
    <location>
        <begin position="36"/>
        <end position="55"/>
    </location>
</feature>
<evidence type="ECO:0000256" key="5">
    <source>
        <dbReference type="ARBA" id="ARBA00023136"/>
    </source>
</evidence>
<feature type="domain" description="GtrA/DPMS transmembrane" evidence="7">
    <location>
        <begin position="11"/>
        <end position="124"/>
    </location>
</feature>
<evidence type="ECO:0000259" key="7">
    <source>
        <dbReference type="Pfam" id="PF04138"/>
    </source>
</evidence>
<evidence type="ECO:0000256" key="6">
    <source>
        <dbReference type="SAM" id="Phobius"/>
    </source>
</evidence>
<protein>
    <submittedName>
        <fullName evidence="8">Polysaccharide synthesis protein GtrA</fullName>
    </submittedName>
</protein>
<dbReference type="AlphaFoldDB" id="A0A4U8Z3C2"/>
<name>A0A4U8Z3C2_METTU</name>
<evidence type="ECO:0000313" key="8">
    <source>
        <dbReference type="EMBL" id="VFU09800.1"/>
    </source>
</evidence>
<gene>
    <name evidence="8" type="ORF">MTUNDRAET4_2913</name>
</gene>
<dbReference type="PANTHER" id="PTHR38459">
    <property type="entry name" value="PROPHAGE BACTOPRENOL-LINKED GLUCOSE TRANSLOCASE HOMOLOG"/>
    <property type="match status" value="1"/>
</dbReference>
<sequence>MPQLLRQFSSFTGVGLVATSVHYSILIGLVELAHAAAPPAALAGSIAGAIVSYALNRRHTFRSDLPHRRAGGRFALVAVGAAALTYLFMTLFVKVGGAPYLPAQVATTGIVVLWTFLAHRLWTFV</sequence>
<feature type="transmembrane region" description="Helical" evidence="6">
    <location>
        <begin position="101"/>
        <end position="122"/>
    </location>
</feature>
<feature type="transmembrane region" description="Helical" evidence="6">
    <location>
        <begin position="12"/>
        <end position="30"/>
    </location>
</feature>
<dbReference type="GO" id="GO:0005886">
    <property type="term" value="C:plasma membrane"/>
    <property type="evidence" value="ECO:0007669"/>
    <property type="project" value="TreeGrafter"/>
</dbReference>
<evidence type="ECO:0000256" key="1">
    <source>
        <dbReference type="ARBA" id="ARBA00004141"/>
    </source>
</evidence>
<dbReference type="KEGG" id="mtun:MTUNDRAET4_2913"/>
<dbReference type="OrthoDB" id="5422757at2"/>
<keyword evidence="5 6" id="KW-0472">Membrane</keyword>
<dbReference type="GO" id="GO:0000271">
    <property type="term" value="P:polysaccharide biosynthetic process"/>
    <property type="evidence" value="ECO:0007669"/>
    <property type="project" value="InterPro"/>
</dbReference>
<dbReference type="PANTHER" id="PTHR38459:SF1">
    <property type="entry name" value="PROPHAGE BACTOPRENOL-LINKED GLUCOSE TRANSLOCASE HOMOLOG"/>
    <property type="match status" value="1"/>
</dbReference>
<dbReference type="EMBL" id="LR536450">
    <property type="protein sequence ID" value="VFU09800.1"/>
    <property type="molecule type" value="Genomic_DNA"/>
</dbReference>
<proteinExistence type="inferred from homology"/>
<evidence type="ECO:0000256" key="3">
    <source>
        <dbReference type="ARBA" id="ARBA00022692"/>
    </source>
</evidence>
<evidence type="ECO:0000313" key="9">
    <source>
        <dbReference type="Proteomes" id="UP000294360"/>
    </source>
</evidence>
<dbReference type="InterPro" id="IPR051401">
    <property type="entry name" value="GtrA_CellWall_Glycosyl"/>
</dbReference>